<protein>
    <submittedName>
        <fullName evidence="1">Uncharacterized protein</fullName>
    </submittedName>
</protein>
<dbReference type="AlphaFoldDB" id="A0A0V1GUD7"/>
<dbReference type="Proteomes" id="UP000055024">
    <property type="component" value="Unassembled WGS sequence"/>
</dbReference>
<sequence>MNSFIAAFSRAAFQKPKMTNQPSEMLFVKVKSKIKLKILRYYQNITFSTINSLSFENAKLQDQNENTGKKQAVNQKIRQNFHLRTRLTLSIPNHYESVLGRKRTSFRSNLNSGMQINNFDQQSSYPLLKQSN</sequence>
<evidence type="ECO:0000313" key="2">
    <source>
        <dbReference type="Proteomes" id="UP000055024"/>
    </source>
</evidence>
<accession>A0A0V1GUD7</accession>
<reference evidence="1 2" key="1">
    <citation type="submission" date="2015-01" db="EMBL/GenBank/DDBJ databases">
        <title>Evolution of Trichinella species and genotypes.</title>
        <authorList>
            <person name="Korhonen P.K."/>
            <person name="Edoardo P."/>
            <person name="Giuseppe L.R."/>
            <person name="Gasser R.B."/>
        </authorList>
    </citation>
    <scope>NUCLEOTIDE SEQUENCE [LARGE SCALE GENOMIC DNA]</scope>
    <source>
        <strain evidence="1">ISS1029</strain>
    </source>
</reference>
<organism evidence="1 2">
    <name type="scientific">Trichinella zimbabwensis</name>
    <dbReference type="NCBI Taxonomy" id="268475"/>
    <lineage>
        <taxon>Eukaryota</taxon>
        <taxon>Metazoa</taxon>
        <taxon>Ecdysozoa</taxon>
        <taxon>Nematoda</taxon>
        <taxon>Enoplea</taxon>
        <taxon>Dorylaimia</taxon>
        <taxon>Trichinellida</taxon>
        <taxon>Trichinellidae</taxon>
        <taxon>Trichinella</taxon>
    </lineage>
</organism>
<name>A0A0V1GUD7_9BILA</name>
<evidence type="ECO:0000313" key="1">
    <source>
        <dbReference type="EMBL" id="KRZ01840.1"/>
    </source>
</evidence>
<keyword evidence="2" id="KW-1185">Reference proteome</keyword>
<gene>
    <name evidence="1" type="ORF">T11_120</name>
</gene>
<dbReference type="EMBL" id="JYDP01000257">
    <property type="protein sequence ID" value="KRZ01840.1"/>
    <property type="molecule type" value="Genomic_DNA"/>
</dbReference>
<proteinExistence type="predicted"/>
<dbReference type="OrthoDB" id="10543849at2759"/>
<comment type="caution">
    <text evidence="1">The sequence shown here is derived from an EMBL/GenBank/DDBJ whole genome shotgun (WGS) entry which is preliminary data.</text>
</comment>